<name>A0A9W8Y1U2_9PLEO</name>
<feature type="region of interest" description="Disordered" evidence="1">
    <location>
        <begin position="1"/>
        <end position="22"/>
    </location>
</feature>
<evidence type="ECO:0000313" key="2">
    <source>
        <dbReference type="EMBL" id="KAJ4365019.1"/>
    </source>
</evidence>
<dbReference type="EMBL" id="JAPEUY010000016">
    <property type="protein sequence ID" value="KAJ4365019.1"/>
    <property type="molecule type" value="Genomic_DNA"/>
</dbReference>
<evidence type="ECO:0000313" key="3">
    <source>
        <dbReference type="Proteomes" id="UP001140560"/>
    </source>
</evidence>
<reference evidence="2" key="1">
    <citation type="submission" date="2022-10" db="EMBL/GenBank/DDBJ databases">
        <title>Tapping the CABI collections for fungal endophytes: first genome assemblies for Collariella, Neodidymelliopsis, Ascochyta clinopodiicola, Didymella pomorum, Didymosphaeria variabile, Neocosmospora piperis and Neocucurbitaria cava.</title>
        <authorList>
            <person name="Hill R."/>
        </authorList>
    </citation>
    <scope>NUCLEOTIDE SEQUENCE</scope>
    <source>
        <strain evidence="2">IMI 356814</strain>
    </source>
</reference>
<accession>A0A9W8Y1U2</accession>
<dbReference type="Proteomes" id="UP001140560">
    <property type="component" value="Unassembled WGS sequence"/>
</dbReference>
<proteinExistence type="predicted"/>
<comment type="caution">
    <text evidence="2">The sequence shown here is derived from an EMBL/GenBank/DDBJ whole genome shotgun (WGS) entry which is preliminary data.</text>
</comment>
<gene>
    <name evidence="2" type="ORF">N0V83_008635</name>
</gene>
<feature type="compositionally biased region" description="Polar residues" evidence="1">
    <location>
        <begin position="1"/>
        <end position="19"/>
    </location>
</feature>
<protein>
    <submittedName>
        <fullName evidence="2">Uncharacterized protein</fullName>
    </submittedName>
</protein>
<dbReference type="AlphaFoldDB" id="A0A9W8Y1U2"/>
<evidence type="ECO:0000256" key="1">
    <source>
        <dbReference type="SAM" id="MobiDB-lite"/>
    </source>
</evidence>
<keyword evidence="3" id="KW-1185">Reference proteome</keyword>
<sequence length="83" mass="9065">MFNRSSGDPSIQNAKQSLMQAEAAEREADRALYAAKNAVRDARAHVGRLEKEAAEEARLAKIKQGEAKALGKKGRALGRHDHI</sequence>
<organism evidence="2 3">
    <name type="scientific">Neocucurbitaria cava</name>
    <dbReference type="NCBI Taxonomy" id="798079"/>
    <lineage>
        <taxon>Eukaryota</taxon>
        <taxon>Fungi</taxon>
        <taxon>Dikarya</taxon>
        <taxon>Ascomycota</taxon>
        <taxon>Pezizomycotina</taxon>
        <taxon>Dothideomycetes</taxon>
        <taxon>Pleosporomycetidae</taxon>
        <taxon>Pleosporales</taxon>
        <taxon>Pleosporineae</taxon>
        <taxon>Cucurbitariaceae</taxon>
        <taxon>Neocucurbitaria</taxon>
    </lineage>
</organism>